<evidence type="ECO:0000313" key="2">
    <source>
        <dbReference type="Proteomes" id="UP001055013"/>
    </source>
</evidence>
<reference evidence="1" key="1">
    <citation type="submission" date="2021-09" db="EMBL/GenBank/DDBJ databases">
        <title>Isolation and characterization of 3-chlorobenzoate degrading bacteria from soils in Shizuoka.</title>
        <authorList>
            <person name="Ifat A."/>
            <person name="Ogawa N."/>
            <person name="Kimbara K."/>
            <person name="Moriuchi R."/>
            <person name="Dohra H."/>
            <person name="Shintani M."/>
        </authorList>
    </citation>
    <scope>NUCLEOTIDE SEQUENCE</scope>
    <source>
        <strain evidence="1">19CS2-2</strain>
    </source>
</reference>
<dbReference type="Proteomes" id="UP001055013">
    <property type="component" value="Unassembled WGS sequence"/>
</dbReference>
<gene>
    <name evidence="1" type="ORF">CBA19CS22_02380</name>
</gene>
<proteinExistence type="predicted"/>
<name>A0ACB5QKA5_9BURK</name>
<accession>A0ACB5QKA5</accession>
<keyword evidence="2" id="KW-1185">Reference proteome</keyword>
<organism evidence="1 2">
    <name type="scientific">Caballeronia novacaledonica</name>
    <dbReference type="NCBI Taxonomy" id="1544861"/>
    <lineage>
        <taxon>Bacteria</taxon>
        <taxon>Pseudomonadati</taxon>
        <taxon>Pseudomonadota</taxon>
        <taxon>Betaproteobacteria</taxon>
        <taxon>Burkholderiales</taxon>
        <taxon>Burkholderiaceae</taxon>
        <taxon>Caballeronia</taxon>
    </lineage>
</organism>
<dbReference type="EMBL" id="BPUR01000001">
    <property type="protein sequence ID" value="GJH15340.1"/>
    <property type="molecule type" value="Genomic_DNA"/>
</dbReference>
<evidence type="ECO:0000313" key="1">
    <source>
        <dbReference type="EMBL" id="GJH15340.1"/>
    </source>
</evidence>
<comment type="caution">
    <text evidence="1">The sequence shown here is derived from an EMBL/GenBank/DDBJ whole genome shotgun (WGS) entry which is preliminary data.</text>
</comment>
<protein>
    <submittedName>
        <fullName evidence="1">Uncharacterized protein</fullName>
    </submittedName>
</protein>
<sequence>MVKEVRLQRASLTLRRRRDVLFTSRDDEQRAAEGARIFLAEKFSWEHDRQIMAELCVLLELREDDASATWKIERAIESGELLTIPDRTVNSTSVRQSGGAPVLPSRSTGFARTPSQLFGRAAGALTSIRPFERPTLPRLLAEDMPAIFAANPGDVLPDGSIATPPDWSRSRFAGALPFEYVPDALGDNEMELAARTNDPDYAAKMLGYDRDIFGDMIHAMKAENRLRGNDNVIWHDNGDVYFKDIKIDNMHNY</sequence>